<accession>A0A2R4WI33</accession>
<dbReference type="AlphaFoldDB" id="A0A2R4WI33"/>
<sequence>MHHGALIEVGGRRIDLHRVADLLEQRPDLVQAVVAVEPPARPRGVPEVRPRQSLARALTSGLRAGLGPVATMRRA</sequence>
<evidence type="ECO:0000313" key="1">
    <source>
        <dbReference type="EMBL" id="AWB21199.1"/>
    </source>
</evidence>
<organism evidence="1 2">
    <name type="scientific">Methylobacterium currus</name>
    <dbReference type="NCBI Taxonomy" id="2051553"/>
    <lineage>
        <taxon>Bacteria</taxon>
        <taxon>Pseudomonadati</taxon>
        <taxon>Pseudomonadota</taxon>
        <taxon>Alphaproteobacteria</taxon>
        <taxon>Hyphomicrobiales</taxon>
        <taxon>Methylobacteriaceae</taxon>
        <taxon>Methylobacterium</taxon>
    </lineage>
</organism>
<reference evidence="1 2" key="1">
    <citation type="submission" date="2018-04" db="EMBL/GenBank/DDBJ databases">
        <title>Methylobacterium sp. PR1016A genome.</title>
        <authorList>
            <person name="Park W."/>
        </authorList>
    </citation>
    <scope>NUCLEOTIDE SEQUENCE [LARGE SCALE GENOMIC DNA]</scope>
    <source>
        <strain evidence="1 2">PR1016A</strain>
    </source>
</reference>
<gene>
    <name evidence="1" type="ORF">DA075_09975</name>
</gene>
<protein>
    <submittedName>
        <fullName evidence="1">Uncharacterized protein</fullName>
    </submittedName>
</protein>
<dbReference type="Proteomes" id="UP000244755">
    <property type="component" value="Chromosome 1"/>
</dbReference>
<proteinExistence type="predicted"/>
<dbReference type="KEGG" id="mee:DA075_09975"/>
<dbReference type="EMBL" id="CP028843">
    <property type="protein sequence ID" value="AWB21199.1"/>
    <property type="molecule type" value="Genomic_DNA"/>
</dbReference>
<evidence type="ECO:0000313" key="2">
    <source>
        <dbReference type="Proteomes" id="UP000244755"/>
    </source>
</evidence>
<name>A0A2R4WI33_9HYPH</name>
<keyword evidence="2" id="KW-1185">Reference proteome</keyword>